<gene>
    <name evidence="6" type="primary">LOC101855720</name>
</gene>
<dbReference type="PANTHER" id="PTHR24255:SF31">
    <property type="entry name" value="CUBILIN-LIKE PROTEIN"/>
    <property type="match status" value="1"/>
</dbReference>
<dbReference type="RefSeq" id="XP_005096854.1">
    <property type="nucleotide sequence ID" value="XM_005096797.3"/>
</dbReference>
<dbReference type="SUPFAM" id="SSF49854">
    <property type="entry name" value="Spermadhesin, CUB domain"/>
    <property type="match status" value="1"/>
</dbReference>
<feature type="chain" id="PRO_5046377804" evidence="3">
    <location>
        <begin position="23"/>
        <end position="1076"/>
    </location>
</feature>
<reference evidence="6" key="1">
    <citation type="submission" date="2025-08" db="UniProtKB">
        <authorList>
            <consortium name="RefSeq"/>
        </authorList>
    </citation>
    <scope>IDENTIFICATION</scope>
</reference>
<sequence>MFGTMLLNIFFLLTGVLATVTAQDPCGWPQHIQLTVGGTDKVLAFNMTSQSDGGNQTDLVCSSQVLSPGGVLLRVTFYNISDGLSISWGHTDYPVTMDTTSISWRGGQFARSMVIPDVPFQVTYARPSVSNGGGDGSSSEGGFSLQFSYLNTSGGVPCRGSLVKAQPQTRLLYMSGYPFAYPVHEKCEWNVQSSRDLAVDVKLTSVSRGFGQDDAPLVNGSALQTPRCTGQSICTVSQTPTRFAILKKMYDAPYTTEVIYELFPKQPVGLEVEYTARPIERRSCRTNKSETVTGPTDAYVFEWSIQSTNESDLTCEVTFDTGSNDTVIEAALTEYTLTAADGSASCAEQTLNVQDLGTGTVLVNESSPQAAGTTGCPTRLLPFSTLRASGRKLTFTLSSRGGSDAVLTLVVKSREPSPSRDINAQVLEPATSVSYAWIPANQIGQNADLQMTLTRALTADCSMLEVWDKILASRLELAQKLSVFNGPSEEHFELTKDCDGNVVTHQTLFPRRLASLVAHQQSEGFWVKYQANIDGPCERVYTPVVGKTYTLPDAVRLRKHIDCSWHLIKHDDVIGIKTNFSSGEVKRGHGSLFSILTGNPGHELKTPLLTDANVALDPNLWLYSRDNLTVHLTVDTPTPSTSLEFRTQSFPASSTVHTSCSPTHLTATRQTQRAESLNYPHYLMSELDCEWSITRADPQDFTVLEVSSGLLIPLCEGKDRPVQLRVSLHSAGGKDEGEVDICSARAQAGFMQTFQQETVVVSLKTTRPVVPGFYFNYSTISWGDMEYASCNTSIDVGEGRVSHSITFHPEHFMGRTRCYWRFYSGSDSQAVTLTNVIFDLTRNGTCDERRDNAVSFSPVLDSRLEMRNPSFSCSMTSERAIVSQQSELLLMVYLRKYLTRPVTLTYTAETTPITGCGGTVQTINVPSNGALGELTSPNYPNLDPKNSKCGYILKSEDDVKTIEINVLDLDIPQLHPDETCYDASNHADRLTLYLNDSSYRRVVRLCGNSTDLKHKYVSQGNVANVTFFSGSQVQGHGFTLQYRATGAPNKGDKTVTLASSLAILSVLVVWFGFTSF</sequence>
<dbReference type="CDD" id="cd00041">
    <property type="entry name" value="CUB"/>
    <property type="match status" value="1"/>
</dbReference>
<keyword evidence="5" id="KW-1185">Reference proteome</keyword>
<dbReference type="SMART" id="SM00042">
    <property type="entry name" value="CUB"/>
    <property type="match status" value="1"/>
</dbReference>
<dbReference type="Pfam" id="PF00431">
    <property type="entry name" value="CUB"/>
    <property type="match status" value="1"/>
</dbReference>
<evidence type="ECO:0000313" key="6">
    <source>
        <dbReference type="RefSeq" id="XP_005096854.1"/>
    </source>
</evidence>
<dbReference type="PROSITE" id="PS01180">
    <property type="entry name" value="CUB"/>
    <property type="match status" value="1"/>
</dbReference>
<dbReference type="Gene3D" id="2.60.120.290">
    <property type="entry name" value="Spermadhesin, CUB domain"/>
    <property type="match status" value="1"/>
</dbReference>
<dbReference type="InterPro" id="IPR035914">
    <property type="entry name" value="Sperma_CUB_dom_sf"/>
</dbReference>
<evidence type="ECO:0000259" key="4">
    <source>
        <dbReference type="PROSITE" id="PS01180"/>
    </source>
</evidence>
<feature type="domain" description="CUB" evidence="4">
    <location>
        <begin position="916"/>
        <end position="1045"/>
    </location>
</feature>
<keyword evidence="3" id="KW-0732">Signal</keyword>
<accession>A0ABM0JM18</accession>
<feature type="signal peptide" evidence="3">
    <location>
        <begin position="1"/>
        <end position="22"/>
    </location>
</feature>
<dbReference type="Proteomes" id="UP000694888">
    <property type="component" value="Unplaced"/>
</dbReference>
<evidence type="ECO:0000256" key="1">
    <source>
        <dbReference type="ARBA" id="ARBA00023157"/>
    </source>
</evidence>
<keyword evidence="1" id="KW-1015">Disulfide bond</keyword>
<proteinExistence type="predicted"/>
<name>A0ABM0JM18_APLCA</name>
<comment type="caution">
    <text evidence="2">Lacks conserved residue(s) required for the propagation of feature annotation.</text>
</comment>
<evidence type="ECO:0000256" key="3">
    <source>
        <dbReference type="SAM" id="SignalP"/>
    </source>
</evidence>
<protein>
    <submittedName>
        <fullName evidence="6">Uncharacterized protein LOC101855720</fullName>
    </submittedName>
</protein>
<dbReference type="GeneID" id="101855720"/>
<evidence type="ECO:0000256" key="2">
    <source>
        <dbReference type="PROSITE-ProRule" id="PRU00059"/>
    </source>
</evidence>
<evidence type="ECO:0000313" key="5">
    <source>
        <dbReference type="Proteomes" id="UP000694888"/>
    </source>
</evidence>
<dbReference type="InterPro" id="IPR000859">
    <property type="entry name" value="CUB_dom"/>
</dbReference>
<dbReference type="PANTHER" id="PTHR24255">
    <property type="entry name" value="COMPLEMENT COMPONENT 1, S SUBCOMPONENT-RELATED"/>
    <property type="match status" value="1"/>
</dbReference>
<organism evidence="5 6">
    <name type="scientific">Aplysia californica</name>
    <name type="common">California sea hare</name>
    <dbReference type="NCBI Taxonomy" id="6500"/>
    <lineage>
        <taxon>Eukaryota</taxon>
        <taxon>Metazoa</taxon>
        <taxon>Spiralia</taxon>
        <taxon>Lophotrochozoa</taxon>
        <taxon>Mollusca</taxon>
        <taxon>Gastropoda</taxon>
        <taxon>Heterobranchia</taxon>
        <taxon>Euthyneura</taxon>
        <taxon>Tectipleura</taxon>
        <taxon>Aplysiida</taxon>
        <taxon>Aplysioidea</taxon>
        <taxon>Aplysiidae</taxon>
        <taxon>Aplysia</taxon>
    </lineage>
</organism>